<comment type="similarity">
    <text evidence="1">Belongs to the peptidase S33 family.</text>
</comment>
<organism evidence="6">
    <name type="scientific">Streptomyces sp. NBC_00003</name>
    <dbReference type="NCBI Taxonomy" id="2903608"/>
    <lineage>
        <taxon>Bacteria</taxon>
        <taxon>Bacillati</taxon>
        <taxon>Actinomycetota</taxon>
        <taxon>Actinomycetes</taxon>
        <taxon>Kitasatosporales</taxon>
        <taxon>Streptomycetaceae</taxon>
        <taxon>Streptomyces</taxon>
    </lineage>
</organism>
<evidence type="ECO:0000259" key="5">
    <source>
        <dbReference type="Pfam" id="PF08386"/>
    </source>
</evidence>
<dbReference type="InterPro" id="IPR051601">
    <property type="entry name" value="Serine_prot/Carboxylest_S33"/>
</dbReference>
<dbReference type="InterPro" id="IPR029058">
    <property type="entry name" value="AB_hydrolase_fold"/>
</dbReference>
<gene>
    <name evidence="6" type="ORF">OG549_21250</name>
</gene>
<evidence type="ECO:0000256" key="2">
    <source>
        <dbReference type="ARBA" id="ARBA00022729"/>
    </source>
</evidence>
<dbReference type="Pfam" id="PF08386">
    <property type="entry name" value="Abhydrolase_4"/>
    <property type="match status" value="1"/>
</dbReference>
<dbReference type="PANTHER" id="PTHR43248:SF29">
    <property type="entry name" value="TRIPEPTIDYL AMINOPEPTIDASE"/>
    <property type="match status" value="1"/>
</dbReference>
<dbReference type="AlphaFoldDB" id="A0AAU2V6J9"/>
<feature type="signal peptide" evidence="4">
    <location>
        <begin position="1"/>
        <end position="27"/>
    </location>
</feature>
<proteinExistence type="inferred from homology"/>
<dbReference type="PANTHER" id="PTHR43248">
    <property type="entry name" value="2-SUCCINYL-6-HYDROXY-2,4-CYCLOHEXADIENE-1-CARBOXYLATE SYNTHASE"/>
    <property type="match status" value="1"/>
</dbReference>
<evidence type="ECO:0000256" key="1">
    <source>
        <dbReference type="ARBA" id="ARBA00010088"/>
    </source>
</evidence>
<dbReference type="InterPro" id="IPR013595">
    <property type="entry name" value="Pept_S33_TAP-like_C"/>
</dbReference>
<dbReference type="Gene3D" id="3.40.50.1820">
    <property type="entry name" value="alpha/beta hydrolase"/>
    <property type="match status" value="1"/>
</dbReference>
<evidence type="ECO:0000256" key="3">
    <source>
        <dbReference type="ARBA" id="ARBA00022801"/>
    </source>
</evidence>
<protein>
    <submittedName>
        <fullName evidence="6">Alpha/beta hydrolase</fullName>
    </submittedName>
</protein>
<keyword evidence="3 6" id="KW-0378">Hydrolase</keyword>
<keyword evidence="2 4" id="KW-0732">Signal</keyword>
<reference evidence="6" key="1">
    <citation type="submission" date="2022-10" db="EMBL/GenBank/DDBJ databases">
        <title>The complete genomes of actinobacterial strains from the NBC collection.</title>
        <authorList>
            <person name="Joergensen T.S."/>
            <person name="Alvarez Arevalo M."/>
            <person name="Sterndorff E.B."/>
            <person name="Faurdal D."/>
            <person name="Vuksanovic O."/>
            <person name="Mourched A.-S."/>
            <person name="Charusanti P."/>
            <person name="Shaw S."/>
            <person name="Blin K."/>
            <person name="Weber T."/>
        </authorList>
    </citation>
    <scope>NUCLEOTIDE SEQUENCE</scope>
    <source>
        <strain evidence="6">NBC_00003</strain>
    </source>
</reference>
<dbReference type="GO" id="GO:0016787">
    <property type="term" value="F:hydrolase activity"/>
    <property type="evidence" value="ECO:0007669"/>
    <property type="project" value="UniProtKB-KW"/>
</dbReference>
<feature type="chain" id="PRO_5043996071" evidence="4">
    <location>
        <begin position="28"/>
        <end position="495"/>
    </location>
</feature>
<sequence>MTNPQRAALLALPLAALATTLTTPAEATPTPATPTLNWHACAQPNVPAEQQCAELPVPVDYRNPDGPTLTLAVSRLRSERPDARRGTLVVIPGGPGGSGVQRLAEKGAALRKETQGAYDLVAFDPRGVGASTTAGCQLDPDDRTLVSLRAWPDADGRIGDNVARARRTAEACARNGGDVLRSFTSANEVRDLDRFREALGERKLSAWARSYGTYVGAQYAQKYPQHTDRWVLDSSGDPDPSRVERGWMANMAQGADDRFPDFAAWAADPARGALRLAQQPSDVRPLMLDLASALDRTPKESATPGVPLTGNLLRQALQSALYDDASFPQLAQLVKAAQDPAAKPVLPAALAAPLSDQDAAVVIGVLCNDVAWPRSVATYQRGVTADRARHPLTAGSPANITPCAFWKDAPAEKPTRITDRGPSNILMVQNLRDPAVPYFGALKMREALGDRARLVSVDHGGHGVYLAHGNACGDRAVTAFLTVGERPGQDASCEA</sequence>
<feature type="domain" description="Peptidase S33 tripeptidyl aminopeptidase-like C-terminal" evidence="5">
    <location>
        <begin position="401"/>
        <end position="493"/>
    </location>
</feature>
<evidence type="ECO:0000256" key="4">
    <source>
        <dbReference type="SAM" id="SignalP"/>
    </source>
</evidence>
<evidence type="ECO:0000313" key="6">
    <source>
        <dbReference type="EMBL" id="WTW62975.1"/>
    </source>
</evidence>
<accession>A0AAU2V6J9</accession>
<dbReference type="SUPFAM" id="SSF53474">
    <property type="entry name" value="alpha/beta-Hydrolases"/>
    <property type="match status" value="1"/>
</dbReference>
<name>A0AAU2V6J9_9ACTN</name>
<dbReference type="EMBL" id="CP108318">
    <property type="protein sequence ID" value="WTW62975.1"/>
    <property type="molecule type" value="Genomic_DNA"/>
</dbReference>